<reference evidence="2" key="3">
    <citation type="submission" date="2021-06" db="EMBL/GenBank/DDBJ databases">
        <title>Genomic Description and Analysis of Intracellular Bacteria, Candidatus Berkiella cookevillensis and Candidatus Berkiella aquae.</title>
        <authorList>
            <person name="Kidane D.T."/>
            <person name="Mehari Y.T."/>
            <person name="Rice F.C."/>
            <person name="Arivett B.A."/>
            <person name="Farone A.L."/>
            <person name="Berk S.G."/>
            <person name="Farone M.B."/>
        </authorList>
    </citation>
    <scope>NUCLEOTIDE SEQUENCE</scope>
    <source>
        <strain evidence="2">HT99</strain>
    </source>
</reference>
<accession>A0A0Q9YYK5</accession>
<dbReference type="Proteomes" id="UP000051497">
    <property type="component" value="Unassembled WGS sequence"/>
</dbReference>
<gene>
    <name evidence="2" type="ORF">HT99x_006455</name>
    <name evidence="1" type="ORF">HT99x_01823</name>
</gene>
<evidence type="ECO:0000313" key="2">
    <source>
        <dbReference type="EMBL" id="MCS5711066.1"/>
    </source>
</evidence>
<name>A0A0Q9YYK5_9GAMM</name>
<dbReference type="EMBL" id="LKAJ01000006">
    <property type="protein sequence ID" value="KRG21267.1"/>
    <property type="molecule type" value="Genomic_DNA"/>
</dbReference>
<comment type="caution">
    <text evidence="1">The sequence shown here is derived from an EMBL/GenBank/DDBJ whole genome shotgun (WGS) entry which is preliminary data.</text>
</comment>
<proteinExistence type="predicted"/>
<reference evidence="1" key="1">
    <citation type="submission" date="2015-09" db="EMBL/GenBank/DDBJ databases">
        <title>Draft Genome Sequences of Two Novel Amoeba-resistant Intranuclear Bacteria, Candidatus Berkiella cookevillensis and Candidatus Berkiella aquae.</title>
        <authorList>
            <person name="Mehari Y.T."/>
            <person name="Arivett B.A."/>
            <person name="Farone A.L."/>
            <person name="Gunderson J.H."/>
            <person name="Farone M.B."/>
        </authorList>
    </citation>
    <scope>NUCLEOTIDE SEQUENCE [LARGE SCALE GENOMIC DNA]</scope>
    <source>
        <strain evidence="1">HT99</strain>
    </source>
</reference>
<keyword evidence="3" id="KW-1185">Reference proteome</keyword>
<reference evidence="2" key="2">
    <citation type="journal article" date="2016" name="Genome Announc.">
        <title>Draft Genome Sequences of Two Novel Amoeba-Resistant Intranuclear Bacteria, 'Candidatus Berkiella cookevillensis' and 'Candidatus Berkiella aquae'.</title>
        <authorList>
            <person name="Mehari Y.T."/>
            <person name="Arivett B.A."/>
            <person name="Farone A.L."/>
            <person name="Gunderson J.H."/>
            <person name="Farone M.B."/>
        </authorList>
    </citation>
    <scope>NUCLEOTIDE SEQUENCE</scope>
    <source>
        <strain evidence="2">HT99</strain>
    </source>
</reference>
<protein>
    <submittedName>
        <fullName evidence="1">Uncharacterized protein</fullName>
    </submittedName>
</protein>
<dbReference type="RefSeq" id="WP_075066435.1">
    <property type="nucleotide sequence ID" value="NZ_LKAJ02000001.1"/>
</dbReference>
<dbReference type="STRING" id="295108.HT99x_01823"/>
<evidence type="ECO:0000313" key="3">
    <source>
        <dbReference type="Proteomes" id="UP000051497"/>
    </source>
</evidence>
<dbReference type="EMBL" id="LKAJ02000001">
    <property type="protein sequence ID" value="MCS5711066.1"/>
    <property type="molecule type" value="Genomic_DNA"/>
</dbReference>
<organism evidence="1">
    <name type="scientific">Candidatus Berkiella aquae</name>
    <dbReference type="NCBI Taxonomy" id="295108"/>
    <lineage>
        <taxon>Bacteria</taxon>
        <taxon>Pseudomonadati</taxon>
        <taxon>Pseudomonadota</taxon>
        <taxon>Gammaproteobacteria</taxon>
        <taxon>Candidatus Berkiellales</taxon>
        <taxon>Candidatus Berkiellaceae</taxon>
        <taxon>Candidatus Berkiella</taxon>
    </lineage>
</organism>
<dbReference type="AlphaFoldDB" id="A0A0Q9YYK5"/>
<sequence length="295" mass="33720">MPLNDDVSPKAKNTKSELRFGPIGLKKATKSGYSCAKNGGDRPTIEILQMRGYTKEESKMYLRSYDSVIIEPTEKALRKAKESGRKSASKGGRRPTIEILQQRNQYNLQQAQMYLLTFDITTEQRNKKSEDKYTILPKIVPVHQLKFENVNTQSAEVTIEANILKASCELENVSKQSDEYVIKDDLFAISFEPIAVNESQEESYSESLERAYLENIGKQLNGQLYSELMLAEDNCVLTSSTDEPLFSIENEAYVAAFVPRFSYCQNHTESFEQRCSHPENNLEDRRYLAFLSMLQ</sequence>
<evidence type="ECO:0000313" key="1">
    <source>
        <dbReference type="EMBL" id="KRG21267.1"/>
    </source>
</evidence>